<proteinExistence type="predicted"/>
<gene>
    <name evidence="1" type="ORF">F6J89_25860</name>
</gene>
<accession>A0A6B3NH10</accession>
<dbReference type="AlphaFoldDB" id="A0A6B3NH10"/>
<name>A0A6B3NH10_9CYAN</name>
<reference evidence="1" key="1">
    <citation type="submission" date="2019-11" db="EMBL/GenBank/DDBJ databases">
        <title>Genomic insights into an expanded diversity of filamentous marine cyanobacteria reveals the extraordinary biosynthetic potential of Moorea and Okeania.</title>
        <authorList>
            <person name="Ferreira Leao T."/>
            <person name="Wang M."/>
            <person name="Moss N."/>
            <person name="Da Silva R."/>
            <person name="Sanders J."/>
            <person name="Nurk S."/>
            <person name="Gurevich A."/>
            <person name="Humphrey G."/>
            <person name="Reher R."/>
            <person name="Zhu Q."/>
            <person name="Belda-Ferre P."/>
            <person name="Glukhov E."/>
            <person name="Rex R."/>
            <person name="Dorrestein P.C."/>
            <person name="Knight R."/>
            <person name="Pevzner P."/>
            <person name="Gerwick W.H."/>
            <person name="Gerwick L."/>
        </authorList>
    </citation>
    <scope>NUCLEOTIDE SEQUENCE</scope>
    <source>
        <strain evidence="1">SIO1C4</strain>
    </source>
</reference>
<evidence type="ECO:0000313" key="1">
    <source>
        <dbReference type="EMBL" id="NER30953.1"/>
    </source>
</evidence>
<protein>
    <submittedName>
        <fullName evidence="1">Uncharacterized protein</fullName>
    </submittedName>
</protein>
<sequence length="68" mass="8179">MDSKDIAQYIEATDGFAKPWLLVQLRLQKLKERRSTISPEEYAREIEELHIDLMNLGKWWEGREKEVF</sequence>
<organism evidence="1">
    <name type="scientific">Symploca sp. SIO1C4</name>
    <dbReference type="NCBI Taxonomy" id="2607765"/>
    <lineage>
        <taxon>Bacteria</taxon>
        <taxon>Bacillati</taxon>
        <taxon>Cyanobacteriota</taxon>
        <taxon>Cyanophyceae</taxon>
        <taxon>Coleofasciculales</taxon>
        <taxon>Coleofasciculaceae</taxon>
        <taxon>Symploca</taxon>
    </lineage>
</organism>
<dbReference type="EMBL" id="JAAHFQ010000682">
    <property type="protein sequence ID" value="NER30953.1"/>
    <property type="molecule type" value="Genomic_DNA"/>
</dbReference>
<comment type="caution">
    <text evidence="1">The sequence shown here is derived from an EMBL/GenBank/DDBJ whole genome shotgun (WGS) entry which is preliminary data.</text>
</comment>